<proteinExistence type="predicted"/>
<dbReference type="AlphaFoldDB" id="A0A0K2U495"/>
<evidence type="ECO:0000313" key="1">
    <source>
        <dbReference type="EMBL" id="CDW33033.1"/>
    </source>
</evidence>
<dbReference type="EMBL" id="HACA01015672">
    <property type="protein sequence ID" value="CDW33033.1"/>
    <property type="molecule type" value="Transcribed_RNA"/>
</dbReference>
<reference evidence="1" key="1">
    <citation type="submission" date="2014-05" db="EMBL/GenBank/DDBJ databases">
        <authorList>
            <person name="Chronopoulou M."/>
        </authorList>
    </citation>
    <scope>NUCLEOTIDE SEQUENCE</scope>
    <source>
        <tissue evidence="1">Whole organism</tissue>
    </source>
</reference>
<accession>A0A0K2U495</accession>
<name>A0A0K2U495_LEPSM</name>
<protein>
    <submittedName>
        <fullName evidence="1">Uncharacterized protein</fullName>
    </submittedName>
</protein>
<sequence length="48" mass="5654">MPVSTISSSTLLGFPTLFNSEFNIFHFILNYVNYLYYLERLIAQCICR</sequence>
<organism evidence="1">
    <name type="scientific">Lepeophtheirus salmonis</name>
    <name type="common">Salmon louse</name>
    <name type="synonym">Caligus salmonis</name>
    <dbReference type="NCBI Taxonomy" id="72036"/>
    <lineage>
        <taxon>Eukaryota</taxon>
        <taxon>Metazoa</taxon>
        <taxon>Ecdysozoa</taxon>
        <taxon>Arthropoda</taxon>
        <taxon>Crustacea</taxon>
        <taxon>Multicrustacea</taxon>
        <taxon>Hexanauplia</taxon>
        <taxon>Copepoda</taxon>
        <taxon>Siphonostomatoida</taxon>
        <taxon>Caligidae</taxon>
        <taxon>Lepeophtheirus</taxon>
    </lineage>
</organism>